<dbReference type="PANTHER" id="PTHR21016">
    <property type="entry name" value="BETA-AMYLOID BINDING PROTEIN-RELATED"/>
    <property type="match status" value="1"/>
</dbReference>
<dbReference type="PANTHER" id="PTHR21016:SF25">
    <property type="entry name" value="TM2 DOMAIN-CONTAINING PROTEIN DDB_G0277895-RELATED"/>
    <property type="match status" value="1"/>
</dbReference>
<dbReference type="EMBL" id="CACSIO010000023">
    <property type="protein sequence ID" value="CAA0115563.1"/>
    <property type="molecule type" value="Genomic_DNA"/>
</dbReference>
<feature type="domain" description="TM2" evidence="6">
    <location>
        <begin position="8"/>
        <end position="54"/>
    </location>
</feature>
<feature type="transmembrane region" description="Helical" evidence="5">
    <location>
        <begin position="12"/>
        <end position="30"/>
    </location>
</feature>
<dbReference type="Pfam" id="PF05154">
    <property type="entry name" value="TM2"/>
    <property type="match status" value="2"/>
</dbReference>
<dbReference type="GO" id="GO:0016020">
    <property type="term" value="C:membrane"/>
    <property type="evidence" value="ECO:0007669"/>
    <property type="project" value="UniProtKB-SubCell"/>
</dbReference>
<organism evidence="7 8">
    <name type="scientific">BD1-7 clade bacterium</name>
    <dbReference type="NCBI Taxonomy" id="2029982"/>
    <lineage>
        <taxon>Bacteria</taxon>
        <taxon>Pseudomonadati</taxon>
        <taxon>Pseudomonadota</taxon>
        <taxon>Gammaproteobacteria</taxon>
        <taxon>Cellvibrionales</taxon>
        <taxon>Spongiibacteraceae</taxon>
        <taxon>BD1-7 clade</taxon>
    </lineage>
</organism>
<dbReference type="InterPro" id="IPR007829">
    <property type="entry name" value="TM2"/>
</dbReference>
<dbReference type="AlphaFoldDB" id="A0A5S9QDF2"/>
<feature type="transmembrane region" description="Helical" evidence="5">
    <location>
        <begin position="37"/>
        <end position="57"/>
    </location>
</feature>
<gene>
    <name evidence="7" type="ORF">OPDIPICF_01747</name>
</gene>
<evidence type="ECO:0000313" key="7">
    <source>
        <dbReference type="EMBL" id="CAA0115563.1"/>
    </source>
</evidence>
<comment type="subcellular location">
    <subcellularLocation>
        <location evidence="1">Membrane</location>
        <topology evidence="1">Multi-pass membrane protein</topology>
    </subcellularLocation>
</comment>
<feature type="domain" description="TM2" evidence="6">
    <location>
        <begin position="75"/>
        <end position="118"/>
    </location>
</feature>
<dbReference type="OrthoDB" id="2004788at2"/>
<evidence type="ECO:0000313" key="8">
    <source>
        <dbReference type="Proteomes" id="UP000441399"/>
    </source>
</evidence>
<evidence type="ECO:0000256" key="2">
    <source>
        <dbReference type="ARBA" id="ARBA00022692"/>
    </source>
</evidence>
<proteinExistence type="predicted"/>
<evidence type="ECO:0000256" key="4">
    <source>
        <dbReference type="ARBA" id="ARBA00023136"/>
    </source>
</evidence>
<evidence type="ECO:0000259" key="6">
    <source>
        <dbReference type="Pfam" id="PF05154"/>
    </source>
</evidence>
<sequence>MNNQTNNSHSLLIGYILWIFGFMGAHRFYFGKPVSGTIWLFTFGLLGIGWLIDLLLIPAMEREADQRFIDGSIDYSLAWVLLTFLGAFGIHRMYLGKVISGVLMLLVTVSMLGTVWVLPPIALGVPIVLLVMIYDFWTLNYQISEINQSA</sequence>
<name>A0A5S9QDF2_9GAMM</name>
<evidence type="ECO:0000256" key="5">
    <source>
        <dbReference type="SAM" id="Phobius"/>
    </source>
</evidence>
<evidence type="ECO:0000256" key="3">
    <source>
        <dbReference type="ARBA" id="ARBA00022989"/>
    </source>
</evidence>
<reference evidence="7 8" key="1">
    <citation type="submission" date="2019-11" db="EMBL/GenBank/DDBJ databases">
        <authorList>
            <person name="Holert J."/>
        </authorList>
    </citation>
    <scope>NUCLEOTIDE SEQUENCE [LARGE SCALE GENOMIC DNA]</scope>
    <source>
        <strain evidence="7">SB11_3</strain>
    </source>
</reference>
<keyword evidence="4 5" id="KW-0472">Membrane</keyword>
<accession>A0A5S9QDF2</accession>
<keyword evidence="2 5" id="KW-0812">Transmembrane</keyword>
<keyword evidence="3 5" id="KW-1133">Transmembrane helix</keyword>
<feature type="transmembrane region" description="Helical" evidence="5">
    <location>
        <begin position="102"/>
        <end position="134"/>
    </location>
</feature>
<dbReference type="InterPro" id="IPR050932">
    <property type="entry name" value="TM2D1-3-like"/>
</dbReference>
<keyword evidence="8" id="KW-1185">Reference proteome</keyword>
<feature type="transmembrane region" description="Helical" evidence="5">
    <location>
        <begin position="77"/>
        <end position="95"/>
    </location>
</feature>
<dbReference type="Proteomes" id="UP000441399">
    <property type="component" value="Unassembled WGS sequence"/>
</dbReference>
<evidence type="ECO:0000256" key="1">
    <source>
        <dbReference type="ARBA" id="ARBA00004141"/>
    </source>
</evidence>
<protein>
    <recommendedName>
        <fullName evidence="6">TM2 domain-containing protein</fullName>
    </recommendedName>
</protein>